<reference evidence="2 3" key="1">
    <citation type="submission" date="2014-10" db="EMBL/GenBank/DDBJ databases">
        <title>Genome sequence of Novosphingobium malaysiense MUSC 273(T).</title>
        <authorList>
            <person name="Lee L.-H."/>
        </authorList>
    </citation>
    <scope>NUCLEOTIDE SEQUENCE [LARGE SCALE GENOMIC DNA]</scope>
    <source>
        <strain evidence="2 3">MUSC 273</strain>
    </source>
</reference>
<feature type="transmembrane region" description="Helical" evidence="1">
    <location>
        <begin position="56"/>
        <end position="78"/>
    </location>
</feature>
<comment type="caution">
    <text evidence="2">The sequence shown here is derived from an EMBL/GenBank/DDBJ whole genome shotgun (WGS) entry which is preliminary data.</text>
</comment>
<evidence type="ECO:0000256" key="1">
    <source>
        <dbReference type="SAM" id="Phobius"/>
    </source>
</evidence>
<feature type="transmembrane region" description="Helical" evidence="1">
    <location>
        <begin position="21"/>
        <end position="44"/>
    </location>
</feature>
<sequence>MSDPERSEQHRKWHQQLRITLWTLIIPPTAWAAHFLFSYLWAAISCAKTGRFATFPVLFVGGTVMALLVILFSGWLAWHKERTPGDPPPHEDSTEVDRLRFLGKATLLLAGLSFVGVVFTALPVIFIGDCQ</sequence>
<protein>
    <submittedName>
        <fullName evidence="2">Membrane protein</fullName>
    </submittedName>
</protein>
<dbReference type="STRING" id="1348853.LK12_09345"/>
<evidence type="ECO:0000313" key="3">
    <source>
        <dbReference type="Proteomes" id="UP000031057"/>
    </source>
</evidence>
<dbReference type="EMBL" id="JTDI01000003">
    <property type="protein sequence ID" value="KHK91109.1"/>
    <property type="molecule type" value="Genomic_DNA"/>
</dbReference>
<feature type="transmembrane region" description="Helical" evidence="1">
    <location>
        <begin position="107"/>
        <end position="128"/>
    </location>
</feature>
<proteinExistence type="predicted"/>
<dbReference type="OrthoDB" id="7264282at2"/>
<keyword evidence="1" id="KW-1133">Transmembrane helix</keyword>
<name>A0A0B1ZPC7_9SPHN</name>
<keyword evidence="1" id="KW-0812">Transmembrane</keyword>
<dbReference type="AlphaFoldDB" id="A0A0B1ZPC7"/>
<accession>A0A0B1ZPC7</accession>
<dbReference type="Proteomes" id="UP000031057">
    <property type="component" value="Unassembled WGS sequence"/>
</dbReference>
<gene>
    <name evidence="2" type="ORF">LK12_09345</name>
</gene>
<keyword evidence="1" id="KW-0472">Membrane</keyword>
<organism evidence="2 3">
    <name type="scientific">Novosphingobium malaysiense</name>
    <dbReference type="NCBI Taxonomy" id="1348853"/>
    <lineage>
        <taxon>Bacteria</taxon>
        <taxon>Pseudomonadati</taxon>
        <taxon>Pseudomonadota</taxon>
        <taxon>Alphaproteobacteria</taxon>
        <taxon>Sphingomonadales</taxon>
        <taxon>Sphingomonadaceae</taxon>
        <taxon>Novosphingobium</taxon>
    </lineage>
</organism>
<evidence type="ECO:0000313" key="2">
    <source>
        <dbReference type="EMBL" id="KHK91109.1"/>
    </source>
</evidence>
<keyword evidence="3" id="KW-1185">Reference proteome</keyword>
<dbReference type="RefSeq" id="WP_039282579.1">
    <property type="nucleotide sequence ID" value="NZ_JTDI01000003.1"/>
</dbReference>